<evidence type="ECO:0000313" key="2">
    <source>
        <dbReference type="EnsemblPlants" id="LPERR08G08300.1"/>
    </source>
</evidence>
<reference evidence="2" key="3">
    <citation type="submission" date="2015-04" db="UniProtKB">
        <authorList>
            <consortium name="EnsemblPlants"/>
        </authorList>
    </citation>
    <scope>IDENTIFICATION</scope>
</reference>
<sequence>MANGNEQYDADGDVFRYLLDPTTDIAMFSKPVAIAVSVTVESNPTPAASIKEQPTQVHISHIQHHAHTQPALAAVMCGQPPVHQSPDLQVVSENYLPAPRNHHLFFFFLDNRSITDPALRKPTHYTVFTSPSLLHPVDGFHRQATAGGGAATSSTPDCLLAGSRFQYDDIDEYDDEATTQGHGDSSGGGGSGAVVEEDANLEPFLPLLPGQLDCSRCQLVRHVMHAKDFISCNVHSGFSNFIEAVHSNIVNDPHRALEVNMLLTIISTPSAERHNGIES</sequence>
<dbReference type="EnsemblPlants" id="LPERR08G08300.1">
    <property type="protein sequence ID" value="LPERR08G08300.1"/>
    <property type="gene ID" value="LPERR08G08300"/>
</dbReference>
<dbReference type="Proteomes" id="UP000032180">
    <property type="component" value="Chromosome 8"/>
</dbReference>
<keyword evidence="3" id="KW-1185">Reference proteome</keyword>
<reference evidence="3" key="2">
    <citation type="submission" date="2013-12" db="EMBL/GenBank/DDBJ databases">
        <authorList>
            <person name="Yu Y."/>
            <person name="Lee S."/>
            <person name="de Baynast K."/>
            <person name="Wissotski M."/>
            <person name="Liu L."/>
            <person name="Talag J."/>
            <person name="Goicoechea J."/>
            <person name="Angelova A."/>
            <person name="Jetty R."/>
            <person name="Kudrna D."/>
            <person name="Golser W."/>
            <person name="Rivera L."/>
            <person name="Zhang J."/>
            <person name="Wing R."/>
        </authorList>
    </citation>
    <scope>NUCLEOTIDE SEQUENCE</scope>
</reference>
<evidence type="ECO:0000313" key="3">
    <source>
        <dbReference type="Proteomes" id="UP000032180"/>
    </source>
</evidence>
<proteinExistence type="predicted"/>
<protein>
    <submittedName>
        <fullName evidence="2">Uncharacterized protein</fullName>
    </submittedName>
</protein>
<reference evidence="2 3" key="1">
    <citation type="submission" date="2012-08" db="EMBL/GenBank/DDBJ databases">
        <title>Oryza genome evolution.</title>
        <authorList>
            <person name="Wing R.A."/>
        </authorList>
    </citation>
    <scope>NUCLEOTIDE SEQUENCE</scope>
</reference>
<feature type="region of interest" description="Disordered" evidence="1">
    <location>
        <begin position="175"/>
        <end position="194"/>
    </location>
</feature>
<accession>A0A0D9X6E1</accession>
<dbReference type="STRING" id="77586.A0A0D9X6E1"/>
<evidence type="ECO:0000256" key="1">
    <source>
        <dbReference type="SAM" id="MobiDB-lite"/>
    </source>
</evidence>
<organism evidence="2 3">
    <name type="scientific">Leersia perrieri</name>
    <dbReference type="NCBI Taxonomy" id="77586"/>
    <lineage>
        <taxon>Eukaryota</taxon>
        <taxon>Viridiplantae</taxon>
        <taxon>Streptophyta</taxon>
        <taxon>Embryophyta</taxon>
        <taxon>Tracheophyta</taxon>
        <taxon>Spermatophyta</taxon>
        <taxon>Magnoliopsida</taxon>
        <taxon>Liliopsida</taxon>
        <taxon>Poales</taxon>
        <taxon>Poaceae</taxon>
        <taxon>BOP clade</taxon>
        <taxon>Oryzoideae</taxon>
        <taxon>Oryzeae</taxon>
        <taxon>Oryzinae</taxon>
        <taxon>Leersia</taxon>
    </lineage>
</organism>
<dbReference type="AlphaFoldDB" id="A0A0D9X6E1"/>
<dbReference type="Gramene" id="LPERR08G08300.1">
    <property type="protein sequence ID" value="LPERR08G08300.1"/>
    <property type="gene ID" value="LPERR08G08300"/>
</dbReference>
<dbReference type="HOGENOM" id="CLU_040371_0_0_1"/>
<name>A0A0D9X6E1_9ORYZ</name>